<evidence type="ECO:0000313" key="4">
    <source>
        <dbReference type="Proteomes" id="UP000738325"/>
    </source>
</evidence>
<feature type="compositionally biased region" description="Low complexity" evidence="1">
    <location>
        <begin position="270"/>
        <end position="281"/>
    </location>
</feature>
<gene>
    <name evidence="3" type="ORF">BGZ99_005130</name>
</gene>
<accession>A0A9P6USX0</accession>
<dbReference type="OrthoDB" id="2433279at2759"/>
<protein>
    <recommendedName>
        <fullName evidence="5">Transmembrane protein</fullName>
    </recommendedName>
</protein>
<dbReference type="EMBL" id="JAAAIP010000325">
    <property type="protein sequence ID" value="KAG0319397.1"/>
    <property type="molecule type" value="Genomic_DNA"/>
</dbReference>
<keyword evidence="2" id="KW-1133">Transmembrane helix</keyword>
<evidence type="ECO:0000256" key="2">
    <source>
        <dbReference type="SAM" id="Phobius"/>
    </source>
</evidence>
<feature type="compositionally biased region" description="Polar residues" evidence="1">
    <location>
        <begin position="223"/>
        <end position="240"/>
    </location>
</feature>
<feature type="compositionally biased region" description="Basic and acidic residues" evidence="1">
    <location>
        <begin position="245"/>
        <end position="259"/>
    </location>
</feature>
<reference evidence="3" key="1">
    <citation type="journal article" date="2020" name="Fungal Divers.">
        <title>Resolving the Mortierellaceae phylogeny through synthesis of multi-gene phylogenetics and phylogenomics.</title>
        <authorList>
            <person name="Vandepol N."/>
            <person name="Liber J."/>
            <person name="Desiro A."/>
            <person name="Na H."/>
            <person name="Kennedy M."/>
            <person name="Barry K."/>
            <person name="Grigoriev I.V."/>
            <person name="Miller A.N."/>
            <person name="O'Donnell K."/>
            <person name="Stajich J.E."/>
            <person name="Bonito G."/>
        </authorList>
    </citation>
    <scope>NUCLEOTIDE SEQUENCE</scope>
    <source>
        <strain evidence="3">REB-010B</strain>
    </source>
</reference>
<comment type="caution">
    <text evidence="3">The sequence shown here is derived from an EMBL/GenBank/DDBJ whole genome shotgun (WGS) entry which is preliminary data.</text>
</comment>
<evidence type="ECO:0008006" key="5">
    <source>
        <dbReference type="Google" id="ProtNLM"/>
    </source>
</evidence>
<proteinExistence type="predicted"/>
<evidence type="ECO:0000256" key="1">
    <source>
        <dbReference type="SAM" id="MobiDB-lite"/>
    </source>
</evidence>
<keyword evidence="2" id="KW-0812">Transmembrane</keyword>
<sequence length="442" mass="49972">MPTATLPLSQSVVPAPPPRLLQFRSREPSSVPACPYPLCQKPIALTKTRRERGVTVWIVCGLLFLCNTYWTTQAVISQFSNPNSKDRILSQNTIKTTDARWTVRGEASHLVKGFLGFKTHRYKTPKMVDYQRHMMELKRPFVATVGVVQDEQNGIRMLLSFIVMVVMAIIRWWLCLTPLLMRPLFDTVHICPHAHPYPYPEEIELERRTLEGELEEEEGLNSRIGTTVQHASSTDTTSATLPRDGYGDEKKRLRERDEADAAAAVGKPNGQAQRRQSGQGSVTEPSIASMMTATTGVVSGSGSGFAPESAPPGPAMSRFRFFRRVHTIQQELKEEGHRRVREIQQELQEQGRRRVREIQQELREQGQQALSATMTQIKKKTMSSRAARAIKKAQERRNKVIKASQDIGRYSLLYQLGALFKMDGWKQAVLAPTKIQSEAYED</sequence>
<dbReference type="Proteomes" id="UP000738325">
    <property type="component" value="Unassembled WGS sequence"/>
</dbReference>
<organism evidence="3 4">
    <name type="scientific">Dissophora globulifera</name>
    <dbReference type="NCBI Taxonomy" id="979702"/>
    <lineage>
        <taxon>Eukaryota</taxon>
        <taxon>Fungi</taxon>
        <taxon>Fungi incertae sedis</taxon>
        <taxon>Mucoromycota</taxon>
        <taxon>Mortierellomycotina</taxon>
        <taxon>Mortierellomycetes</taxon>
        <taxon>Mortierellales</taxon>
        <taxon>Mortierellaceae</taxon>
        <taxon>Dissophora</taxon>
    </lineage>
</organism>
<feature type="transmembrane region" description="Helical" evidence="2">
    <location>
        <begin position="54"/>
        <end position="72"/>
    </location>
</feature>
<dbReference type="AlphaFoldDB" id="A0A9P6USX0"/>
<keyword evidence="4" id="KW-1185">Reference proteome</keyword>
<evidence type="ECO:0000313" key="3">
    <source>
        <dbReference type="EMBL" id="KAG0319397.1"/>
    </source>
</evidence>
<keyword evidence="2" id="KW-0472">Membrane</keyword>
<feature type="region of interest" description="Disordered" evidence="1">
    <location>
        <begin position="212"/>
        <end position="286"/>
    </location>
</feature>
<name>A0A9P6USX0_9FUNG</name>
<feature type="transmembrane region" description="Helical" evidence="2">
    <location>
        <begin position="155"/>
        <end position="174"/>
    </location>
</feature>